<feature type="domain" description="CCDC174 alpha/beta GRSR" evidence="4">
    <location>
        <begin position="140"/>
        <end position="168"/>
    </location>
</feature>
<dbReference type="STRING" id="6689.A0A423SCQ8"/>
<evidence type="ECO:0000256" key="1">
    <source>
        <dbReference type="ARBA" id="ARBA00023054"/>
    </source>
</evidence>
<evidence type="ECO:0000256" key="2">
    <source>
        <dbReference type="SAM" id="Coils"/>
    </source>
</evidence>
<feature type="region of interest" description="Disordered" evidence="3">
    <location>
        <begin position="164"/>
        <end position="186"/>
    </location>
</feature>
<keyword evidence="1 2" id="KW-0175">Coiled coil</keyword>
<feature type="coiled-coil region" evidence="2">
    <location>
        <begin position="188"/>
        <end position="278"/>
    </location>
</feature>
<evidence type="ECO:0000259" key="4">
    <source>
        <dbReference type="Pfam" id="PF25449"/>
    </source>
</evidence>
<dbReference type="OrthoDB" id="333551at2759"/>
<comment type="caution">
    <text evidence="5">The sequence shown here is derived from an EMBL/GenBank/DDBJ whole genome shotgun (WGS) entry which is preliminary data.</text>
</comment>
<dbReference type="GO" id="GO:0005634">
    <property type="term" value="C:nucleus"/>
    <property type="evidence" value="ECO:0007669"/>
    <property type="project" value="TreeGrafter"/>
</dbReference>
<dbReference type="PANTHER" id="PTHR15885:SF1">
    <property type="entry name" value="COILED-COIL DOMAIN-CONTAINING PROTEIN 174"/>
    <property type="match status" value="1"/>
</dbReference>
<feature type="compositionally biased region" description="Basic and acidic residues" evidence="3">
    <location>
        <begin position="321"/>
        <end position="332"/>
    </location>
</feature>
<evidence type="ECO:0000313" key="5">
    <source>
        <dbReference type="EMBL" id="ROT62007.1"/>
    </source>
</evidence>
<feature type="coiled-coil region" evidence="2">
    <location>
        <begin position="48"/>
        <end position="75"/>
    </location>
</feature>
<dbReference type="AlphaFoldDB" id="A0A423SCQ8"/>
<feature type="region of interest" description="Disordered" evidence="3">
    <location>
        <begin position="283"/>
        <end position="459"/>
    </location>
</feature>
<proteinExistence type="predicted"/>
<reference evidence="5 6" key="1">
    <citation type="submission" date="2018-04" db="EMBL/GenBank/DDBJ databases">
        <authorList>
            <person name="Zhang X."/>
            <person name="Yuan J."/>
            <person name="Li F."/>
            <person name="Xiang J."/>
        </authorList>
    </citation>
    <scope>NUCLEOTIDE SEQUENCE [LARGE SCALE GENOMIC DNA]</scope>
    <source>
        <tissue evidence="5">Muscle</tissue>
    </source>
</reference>
<evidence type="ECO:0000313" key="6">
    <source>
        <dbReference type="Proteomes" id="UP000283509"/>
    </source>
</evidence>
<protein>
    <recommendedName>
        <fullName evidence="4">CCDC174 alpha/beta GRSR domain-containing protein</fullName>
    </recommendedName>
</protein>
<organism evidence="5 6">
    <name type="scientific">Penaeus vannamei</name>
    <name type="common">Whiteleg shrimp</name>
    <name type="synonym">Litopenaeus vannamei</name>
    <dbReference type="NCBI Taxonomy" id="6689"/>
    <lineage>
        <taxon>Eukaryota</taxon>
        <taxon>Metazoa</taxon>
        <taxon>Ecdysozoa</taxon>
        <taxon>Arthropoda</taxon>
        <taxon>Crustacea</taxon>
        <taxon>Multicrustacea</taxon>
        <taxon>Malacostraca</taxon>
        <taxon>Eumalacostraca</taxon>
        <taxon>Eucarida</taxon>
        <taxon>Decapoda</taxon>
        <taxon>Dendrobranchiata</taxon>
        <taxon>Penaeoidea</taxon>
        <taxon>Penaeidae</taxon>
        <taxon>Penaeus</taxon>
    </lineage>
</organism>
<reference evidence="5 6" key="2">
    <citation type="submission" date="2019-01" db="EMBL/GenBank/DDBJ databases">
        <title>The decoding of complex shrimp genome reveals the adaptation for benthos swimmer, frequently molting mechanism and breeding impact on genome.</title>
        <authorList>
            <person name="Sun Y."/>
            <person name="Gao Y."/>
            <person name="Yu Y."/>
        </authorList>
    </citation>
    <scope>NUCLEOTIDE SEQUENCE [LARGE SCALE GENOMIC DNA]</scope>
    <source>
        <tissue evidence="5">Muscle</tissue>
    </source>
</reference>
<dbReference type="Proteomes" id="UP000283509">
    <property type="component" value="Unassembled WGS sequence"/>
</dbReference>
<dbReference type="PANTHER" id="PTHR15885">
    <property type="entry name" value="COILED-COIL DOMAIN-CONTAINING PROTEIN 174"/>
    <property type="match status" value="1"/>
</dbReference>
<dbReference type="Pfam" id="PF13300">
    <property type="entry name" value="DUF4078"/>
    <property type="match status" value="1"/>
</dbReference>
<dbReference type="InterPro" id="IPR057464">
    <property type="entry name" value="CCDC174_GRSR"/>
</dbReference>
<feature type="region of interest" description="Disordered" evidence="3">
    <location>
        <begin position="114"/>
        <end position="135"/>
    </location>
</feature>
<evidence type="ECO:0000256" key="3">
    <source>
        <dbReference type="SAM" id="MobiDB-lite"/>
    </source>
</evidence>
<feature type="region of interest" description="Disordered" evidence="3">
    <location>
        <begin position="13"/>
        <end position="39"/>
    </location>
</feature>
<feature type="compositionally biased region" description="Polar residues" evidence="3">
    <location>
        <begin position="384"/>
        <end position="395"/>
    </location>
</feature>
<dbReference type="Pfam" id="PF25449">
    <property type="entry name" value="CCDC174_GRSR"/>
    <property type="match status" value="1"/>
</dbReference>
<feature type="compositionally biased region" description="Acidic residues" evidence="3">
    <location>
        <begin position="174"/>
        <end position="184"/>
    </location>
</feature>
<gene>
    <name evidence="5" type="ORF">C7M84_020166</name>
</gene>
<feature type="non-terminal residue" evidence="5">
    <location>
        <position position="1"/>
    </location>
</feature>
<feature type="compositionally biased region" description="Basic and acidic residues" evidence="3">
    <location>
        <begin position="164"/>
        <end position="173"/>
    </location>
</feature>
<accession>A0A423SCQ8</accession>
<name>A0A423SCQ8_PENVA</name>
<sequence>LVGLRAELQKKRAEASKFGAGQKGIPRQDAAKQSRSTKSFNITNAGVIARAAKDREQMEEEKITEEKARSILEKKAAMYERLHGGVEALEDDGLNQKYLVNFQKKIIDDVMERKNKREEQAEREKENPKSYKASKKDDEWVEYTDVLGRTRTCMRKDLPEMVEKDKELARDTTWDETSEPDLLSEDMRREIQRQKWETEEELNAFKKDMHYQDVAFDEARVHGTGYLRFSKDEKERKEQMELLQELHKETQVGGKAKRAAAAKKEKMLQARLEKVRQRKRLKLGLPVKDLEQAKLKTPPASEDEEEDEGASIGPPAPANLQKEETSREELKRAQKRKHTREWDMGKEGVKSTLSQEEWVLRQREQRNNEFAPPTLYEPSKQRNSKQNSRPSSTNPERGLRDDRGTGSQAYRDPAFGNPDCGEPSTGEEERRNEFAPPATYEYYGPTSSKRRDNYGKPGYKAMENAISKGLSNLRKMCDS</sequence>
<keyword evidence="6" id="KW-1185">Reference proteome</keyword>
<feature type="compositionally biased region" description="Basic and acidic residues" evidence="3">
    <location>
        <begin position="358"/>
        <end position="367"/>
    </location>
</feature>
<dbReference type="EMBL" id="QCYY01003872">
    <property type="protein sequence ID" value="ROT62007.1"/>
    <property type="molecule type" value="Genomic_DNA"/>
</dbReference>
<dbReference type="InterPro" id="IPR025066">
    <property type="entry name" value="CCDC174-like"/>
</dbReference>
<feature type="compositionally biased region" description="Basic and acidic residues" evidence="3">
    <location>
        <begin position="340"/>
        <end position="349"/>
    </location>
</feature>